<dbReference type="Gene3D" id="2.150.10.10">
    <property type="entry name" value="Serralysin-like metalloprotease, C-terminal"/>
    <property type="match status" value="4"/>
</dbReference>
<sequence>MHYSGRAEVPTRRTNQEVFDMGIYTGTSKSEAVNGSTGDDTLFGDAGNDTLYGGAGNDVYKFNLGTGIDVVSDTGGTADKVQLADPNDLYSGIDIYRGGTGNDLIFDFGSAGKLTVLNQYAGTAAGAGRMEYLATPDSTFTIAAGTVGTAGDDLIVGTAGNDSINGGAGHDWIMGGAGNDTIWGGDGQNELHGGAGNDSLVAGSQGDDLYGGAGNDTLVGGTGSDNAYYEDATGGVFANFSGGAEAWNNRVVGANQVLETGGNANTVDTLISIEHFTGTAYADCLVLGRSDGPLSFTLGKGNDTVIGGAPNNVNNVWANVGYWDDPNGVIVNLSNRMVSATLGGVTYNVGRNSARDGWGGTDTFILDDGNLSVNGSDYADYIRGRDNNQTWEFFDGGRGNDTIDGGGNVDTVNYDRSGDDAGSMGAVVNLSAAAYAGTLGGLTINQAAGSARDTWGGTDTLRNIENANGSSMADILVGSAGDNYFEGRAGNDLILGGAGNDNLNGGNGSDTLNGGDGNDNLLGGEGNDTLYGGAGQDYLNGGAGSDVFVFNTLPNAQTNVDRIDDFAAGEKIWLENSVMTGLGTANNVALATGAFLAGAGAMAATSAAQRLIYNTSTGDLYYDQDGTGAIAAVKLAVIGIGTGVAALSTSNFLVI</sequence>
<evidence type="ECO:0000313" key="4">
    <source>
        <dbReference type="Proteomes" id="UP001293718"/>
    </source>
</evidence>
<comment type="subcellular location">
    <subcellularLocation>
        <location evidence="1">Secreted</location>
    </subcellularLocation>
</comment>
<dbReference type="PROSITE" id="PS00330">
    <property type="entry name" value="HEMOLYSIN_CALCIUM"/>
    <property type="match status" value="6"/>
</dbReference>
<name>A0ABU5IPJ8_9BURK</name>
<keyword evidence="2" id="KW-0964">Secreted</keyword>
<keyword evidence="4" id="KW-1185">Reference proteome</keyword>
<dbReference type="PANTHER" id="PTHR38340:SF1">
    <property type="entry name" value="S-LAYER PROTEIN"/>
    <property type="match status" value="1"/>
</dbReference>
<evidence type="ECO:0000313" key="3">
    <source>
        <dbReference type="EMBL" id="MDZ5460812.1"/>
    </source>
</evidence>
<dbReference type="Pfam" id="PF00353">
    <property type="entry name" value="HemolysinCabind"/>
    <property type="match status" value="7"/>
</dbReference>
<dbReference type="InterPro" id="IPR050557">
    <property type="entry name" value="RTX_toxin/Mannuronan_C5-epim"/>
</dbReference>
<proteinExistence type="predicted"/>
<dbReference type="InterPro" id="IPR011049">
    <property type="entry name" value="Serralysin-like_metalloprot_C"/>
</dbReference>
<protein>
    <submittedName>
        <fullName evidence="3">Calcium-binding protein</fullName>
    </submittedName>
</protein>
<dbReference type="InterPro" id="IPR018511">
    <property type="entry name" value="Hemolysin-typ_Ca-bd_CS"/>
</dbReference>
<dbReference type="InterPro" id="IPR001343">
    <property type="entry name" value="Hemolysn_Ca-bd"/>
</dbReference>
<dbReference type="SUPFAM" id="SSF51120">
    <property type="entry name" value="beta-Roll"/>
    <property type="match status" value="3"/>
</dbReference>
<evidence type="ECO:0000256" key="2">
    <source>
        <dbReference type="ARBA" id="ARBA00022525"/>
    </source>
</evidence>
<evidence type="ECO:0000256" key="1">
    <source>
        <dbReference type="ARBA" id="ARBA00004613"/>
    </source>
</evidence>
<reference evidence="3 4" key="1">
    <citation type="submission" date="2023-11" db="EMBL/GenBank/DDBJ databases">
        <title>Draft genome of Azohydromonas lata strain H1 (DSM1123), a polyhydroxyalkanoate producer.</title>
        <authorList>
            <person name="Traversa D."/>
            <person name="D'Addabbo P."/>
            <person name="Pazzani C."/>
            <person name="Manzari C."/>
            <person name="Chiara M."/>
            <person name="Scrascia M."/>
        </authorList>
    </citation>
    <scope>NUCLEOTIDE SEQUENCE [LARGE SCALE GENOMIC DNA]</scope>
    <source>
        <strain evidence="3 4">H1</strain>
    </source>
</reference>
<dbReference type="EMBL" id="JAXOJX010000084">
    <property type="protein sequence ID" value="MDZ5460812.1"/>
    <property type="molecule type" value="Genomic_DNA"/>
</dbReference>
<dbReference type="PRINTS" id="PR00313">
    <property type="entry name" value="CABNDNGRPT"/>
</dbReference>
<dbReference type="Proteomes" id="UP001293718">
    <property type="component" value="Unassembled WGS sequence"/>
</dbReference>
<organism evidence="3 4">
    <name type="scientific">Azohydromonas lata</name>
    <dbReference type="NCBI Taxonomy" id="45677"/>
    <lineage>
        <taxon>Bacteria</taxon>
        <taxon>Pseudomonadati</taxon>
        <taxon>Pseudomonadota</taxon>
        <taxon>Betaproteobacteria</taxon>
        <taxon>Burkholderiales</taxon>
        <taxon>Sphaerotilaceae</taxon>
        <taxon>Azohydromonas</taxon>
    </lineage>
</organism>
<accession>A0ABU5IPJ8</accession>
<gene>
    <name evidence="3" type="ORF">SM757_29975</name>
</gene>
<dbReference type="RefSeq" id="WP_322468158.1">
    <property type="nucleotide sequence ID" value="NZ_JAXOJX010000084.1"/>
</dbReference>
<dbReference type="PANTHER" id="PTHR38340">
    <property type="entry name" value="S-LAYER PROTEIN"/>
    <property type="match status" value="1"/>
</dbReference>
<comment type="caution">
    <text evidence="3">The sequence shown here is derived from an EMBL/GenBank/DDBJ whole genome shotgun (WGS) entry which is preliminary data.</text>
</comment>